<name>A0AAE9GD83_9CAUD</name>
<evidence type="ECO:0000313" key="2">
    <source>
        <dbReference type="Proteomes" id="UP000832072"/>
    </source>
</evidence>
<gene>
    <name evidence="1" type="ORF">EHEKIMEA_00277</name>
</gene>
<keyword evidence="2" id="KW-1185">Reference proteome</keyword>
<sequence length="58" mass="7004">MAELEKLKLQLDVTFYAEVKMQLHMARGLPITERVAFIKSVKRFEQLWKMRDQYESTK</sequence>
<organism evidence="1 2">
    <name type="scientific">Cronobacter phage LPCS28</name>
    <dbReference type="NCBI Taxonomy" id="2924885"/>
    <lineage>
        <taxon>Viruses</taxon>
        <taxon>Duplodnaviria</taxon>
        <taxon>Heunggongvirae</taxon>
        <taxon>Uroviricota</taxon>
        <taxon>Caudoviricetes</taxon>
        <taxon>Pantevenvirales</taxon>
        <taxon>Straboviridae</taxon>
        <taxon>Nanhuvirus</taxon>
        <taxon>Nanhuvirus LPCS28</taxon>
    </lineage>
</organism>
<proteinExistence type="predicted"/>
<dbReference type="Proteomes" id="UP000832072">
    <property type="component" value="Segment"/>
</dbReference>
<evidence type="ECO:0000313" key="1">
    <source>
        <dbReference type="EMBL" id="UNY47159.1"/>
    </source>
</evidence>
<accession>A0AAE9GD83</accession>
<protein>
    <submittedName>
        <fullName evidence="1">Uncharacterized protein</fullName>
    </submittedName>
</protein>
<dbReference type="EMBL" id="OM638103">
    <property type="protein sequence ID" value="UNY47159.1"/>
    <property type="molecule type" value="Genomic_DNA"/>
</dbReference>
<reference evidence="1 2" key="1">
    <citation type="submission" date="2022-02" db="EMBL/GenBank/DDBJ databases">
        <authorList>
            <person name="Tian F."/>
            <person name="Li J."/>
            <person name="Li F."/>
            <person name="Tong Y."/>
        </authorList>
    </citation>
    <scope>NUCLEOTIDE SEQUENCE [LARGE SCALE GENOMIC DNA]</scope>
</reference>